<feature type="transmembrane region" description="Helical" evidence="7">
    <location>
        <begin position="293"/>
        <end position="315"/>
    </location>
</feature>
<dbReference type="PANTHER" id="PTHR23517:SF3">
    <property type="entry name" value="INTEGRAL MEMBRANE TRANSPORT PROTEIN"/>
    <property type="match status" value="1"/>
</dbReference>
<keyword evidence="2" id="KW-0813">Transport</keyword>
<dbReference type="Pfam" id="PF07690">
    <property type="entry name" value="MFS_1"/>
    <property type="match status" value="1"/>
</dbReference>
<protein>
    <submittedName>
        <fullName evidence="8">MFS transporter</fullName>
    </submittedName>
</protein>
<evidence type="ECO:0000313" key="9">
    <source>
        <dbReference type="Proteomes" id="UP000830631"/>
    </source>
</evidence>
<evidence type="ECO:0000256" key="2">
    <source>
        <dbReference type="ARBA" id="ARBA00022448"/>
    </source>
</evidence>
<keyword evidence="6 7" id="KW-0472">Membrane</keyword>
<keyword evidence="4 7" id="KW-0812">Transmembrane</keyword>
<evidence type="ECO:0000256" key="1">
    <source>
        <dbReference type="ARBA" id="ARBA00004651"/>
    </source>
</evidence>
<dbReference type="Gene3D" id="1.20.1250.20">
    <property type="entry name" value="MFS general substrate transporter like domains"/>
    <property type="match status" value="1"/>
</dbReference>
<feature type="transmembrane region" description="Helical" evidence="7">
    <location>
        <begin position="113"/>
        <end position="137"/>
    </location>
</feature>
<evidence type="ECO:0000256" key="3">
    <source>
        <dbReference type="ARBA" id="ARBA00022475"/>
    </source>
</evidence>
<feature type="transmembrane region" description="Helical" evidence="7">
    <location>
        <begin position="149"/>
        <end position="171"/>
    </location>
</feature>
<dbReference type="EMBL" id="CP078078">
    <property type="protein sequence ID" value="UPL16282.1"/>
    <property type="molecule type" value="Genomic_DNA"/>
</dbReference>
<dbReference type="Proteomes" id="UP000830631">
    <property type="component" value="Chromosome"/>
</dbReference>
<dbReference type="InterPro" id="IPR036259">
    <property type="entry name" value="MFS_trans_sf"/>
</dbReference>
<feature type="transmembrane region" description="Helical" evidence="7">
    <location>
        <begin position="321"/>
        <end position="347"/>
    </location>
</feature>
<keyword evidence="5 7" id="KW-1133">Transmembrane helix</keyword>
<dbReference type="InterPro" id="IPR050171">
    <property type="entry name" value="MFS_Transporters"/>
</dbReference>
<evidence type="ECO:0000256" key="5">
    <source>
        <dbReference type="ARBA" id="ARBA00022989"/>
    </source>
</evidence>
<evidence type="ECO:0000256" key="7">
    <source>
        <dbReference type="SAM" id="Phobius"/>
    </source>
</evidence>
<dbReference type="InterPro" id="IPR011701">
    <property type="entry name" value="MFS"/>
</dbReference>
<dbReference type="SUPFAM" id="SSF103473">
    <property type="entry name" value="MFS general substrate transporter"/>
    <property type="match status" value="1"/>
</dbReference>
<evidence type="ECO:0000313" key="8">
    <source>
        <dbReference type="EMBL" id="UPL16282.1"/>
    </source>
</evidence>
<keyword evidence="9" id="KW-1185">Reference proteome</keyword>
<gene>
    <name evidence="8" type="ORF">KV397_00175</name>
</gene>
<organism evidence="8 9">
    <name type="scientific">Microbacterium aurugineum</name>
    <dbReference type="NCBI Taxonomy" id="2851642"/>
    <lineage>
        <taxon>Bacteria</taxon>
        <taxon>Bacillati</taxon>
        <taxon>Actinomycetota</taxon>
        <taxon>Actinomycetes</taxon>
        <taxon>Micrococcales</taxon>
        <taxon>Microbacteriaceae</taxon>
        <taxon>Microbacterium</taxon>
    </lineage>
</organism>
<evidence type="ECO:0000256" key="4">
    <source>
        <dbReference type="ARBA" id="ARBA00022692"/>
    </source>
</evidence>
<feature type="transmembrane region" description="Helical" evidence="7">
    <location>
        <begin position="231"/>
        <end position="253"/>
    </location>
</feature>
<dbReference type="PANTHER" id="PTHR23517">
    <property type="entry name" value="RESISTANCE PROTEIN MDTM, PUTATIVE-RELATED-RELATED"/>
    <property type="match status" value="1"/>
</dbReference>
<feature type="transmembrane region" description="Helical" evidence="7">
    <location>
        <begin position="31"/>
        <end position="53"/>
    </location>
</feature>
<name>A0ABY4IUG1_9MICO</name>
<comment type="subcellular location">
    <subcellularLocation>
        <location evidence="1">Cell membrane</location>
        <topology evidence="1">Multi-pass membrane protein</topology>
    </subcellularLocation>
</comment>
<accession>A0ABY4IUG1</accession>
<feature type="transmembrane region" description="Helical" evidence="7">
    <location>
        <begin position="393"/>
        <end position="411"/>
    </location>
</feature>
<keyword evidence="3" id="KW-1003">Cell membrane</keyword>
<feature type="transmembrane region" description="Helical" evidence="7">
    <location>
        <begin position="177"/>
        <end position="199"/>
    </location>
</feature>
<evidence type="ECO:0000256" key="6">
    <source>
        <dbReference type="ARBA" id="ARBA00023136"/>
    </source>
</evidence>
<proteinExistence type="predicted"/>
<feature type="transmembrane region" description="Helical" evidence="7">
    <location>
        <begin position="368"/>
        <end position="387"/>
    </location>
</feature>
<feature type="transmembrane region" description="Helical" evidence="7">
    <location>
        <begin position="89"/>
        <end position="107"/>
    </location>
</feature>
<feature type="transmembrane region" description="Helical" evidence="7">
    <location>
        <begin position="59"/>
        <end position="82"/>
    </location>
</feature>
<dbReference type="RefSeq" id="WP_205802356.1">
    <property type="nucleotide sequence ID" value="NZ_CP078078.1"/>
</dbReference>
<sequence length="417" mass="44305">MNDSAEPAKQEAHQAQGVRARLMSLISADQILSQGAYFALVPILPLLLTMRLGDDNGLWAAWAIAALTLMTRGGSLFVSPVLHRLSVRASLRSALGLIAIAYGVIAISESPLVLVMALGLAGLGFSTNGTSVRSFVVLSTADRARQNRWFSVIQVVANSCAALGPILGSFVFDGGLYVQFLIGLSGVFMLAAVFVPFTVPRDVLLSHGSNRPPLTWGIVRELLRTPEARRITLIATCGSVLMGQFFSSFALVFSAVSDDPLTRALFYSLNGVLVVAIQLPVSFVVEKMMRRRVSLLAILLGGVVILGGAMIFFIFEKGEFAVLLIGIGVVIFSVGETVFTPVLNVVFSNASAGRPVVESMNMRQLTSAVGESLGSWAGLSVFLFVSQAGLAPAYWLLLTSLAGVAIAAFVVRPVSRL</sequence>
<feature type="transmembrane region" description="Helical" evidence="7">
    <location>
        <begin position="265"/>
        <end position="286"/>
    </location>
</feature>
<reference evidence="8 9" key="1">
    <citation type="submission" date="2021-06" db="EMBL/GenBank/DDBJ databases">
        <title>Genome-based taxonomic framework of Microbacterium strains isolated from marine environment, the description of four new species and reclassification of four preexisting species.</title>
        <authorList>
            <person name="Lee S.D."/>
            <person name="Kim S.-M."/>
            <person name="Byeon Y.-S."/>
            <person name="Yang H.L."/>
            <person name="Kim I.S."/>
        </authorList>
    </citation>
    <scope>NUCLEOTIDE SEQUENCE [LARGE SCALE GENOMIC DNA]</scope>
    <source>
        <strain evidence="8 9">KSW4-10</strain>
    </source>
</reference>